<dbReference type="AlphaFoldDB" id="A0A166S418"/>
<accession>A0A166S418</accession>
<dbReference type="SMART" id="SM00256">
    <property type="entry name" value="FBOX"/>
    <property type="match status" value="1"/>
</dbReference>
<keyword evidence="4" id="KW-1185">Reference proteome</keyword>
<dbReference type="STRING" id="708197.A0A166S418"/>
<evidence type="ECO:0000313" key="3">
    <source>
        <dbReference type="EMBL" id="KZL70211.1"/>
    </source>
</evidence>
<dbReference type="InterPro" id="IPR001810">
    <property type="entry name" value="F-box_dom"/>
</dbReference>
<proteinExistence type="predicted"/>
<evidence type="ECO:0000256" key="1">
    <source>
        <dbReference type="SAM" id="MobiDB-lite"/>
    </source>
</evidence>
<dbReference type="EMBL" id="LFIV01000093">
    <property type="protein sequence ID" value="KZL70211.1"/>
    <property type="molecule type" value="Genomic_DNA"/>
</dbReference>
<dbReference type="Gene3D" id="1.20.1280.50">
    <property type="match status" value="1"/>
</dbReference>
<dbReference type="SUPFAM" id="SSF81383">
    <property type="entry name" value="F-box domain"/>
    <property type="match status" value="1"/>
</dbReference>
<dbReference type="Proteomes" id="UP000076552">
    <property type="component" value="Unassembled WGS sequence"/>
</dbReference>
<dbReference type="InterPro" id="IPR036047">
    <property type="entry name" value="F-box-like_dom_sf"/>
</dbReference>
<comment type="caution">
    <text evidence="3">The sequence shown here is derived from an EMBL/GenBank/DDBJ whole genome shotgun (WGS) entry which is preliminary data.</text>
</comment>
<feature type="region of interest" description="Disordered" evidence="1">
    <location>
        <begin position="667"/>
        <end position="689"/>
    </location>
</feature>
<protein>
    <submittedName>
        <fullName evidence="3">F-box domain-containing protein</fullName>
    </submittedName>
</protein>
<sequence>MGDSDGALCGMLHLNLLPAEILHHIFSGLDPRDLGRLPRTCRFLHDFVKGNQKLCKDVYLNTLDTPAQGELGLDWERQVHDFVRLGILCADKKVHEQAHELPFVYETVDRLLKHASPTGETQNDAATHAASRNAAALARIFREEPARLAFMSRSFIYERARNEAKTLRLPSVPSEAYQRSAKLHCLYGRPLLNYGRTRSTRVYPYAAAKVYDLRQNTDRTEWGPFLEDGSGRVDWEKVEAVMIVLGSNIRLQKLTAKVFANLWERPFAGSWARSYVPSPSRGIQDLDLQDPYGVAGTWLRVVCFVDYNDFFSFNFPIGDQTPREVPRPPFDVGEATRIIVMKVHVTDVQPPGENDGQGLPVVHFYGVSRSVDDSWDENANSNLRVVKGTVRLTKEGEVRWTTFSVFNGHARWRSEGIQIGGVGSARGVMGHWFDTDYDPHGPCGPSAFFKVSDRAPNPKDDDEKRITFRDFMPIMDFDAELASDEDDDEDYVVGEWGEDDDDEDMSEEDLVQDLMALAAPDPDLCFTGTTWLTSDGRRGKVPRVKQGPEAPHELGLSAPSQLARRRVRVELVVLARGQHQAVALPAERPAQLAQRLADLDDLALDEALLADGRRAEVAAVDGAGDAEELPVARLVVDEGQGQGGEGVEEGGGGAAVEVAAAVAVGRQDGEGEGGGGVRGQGRREEGYGRAQGAHPALAMLVVARDGETYSKLEVARVVFVEGEPRLYPLFARFGVEDGFEFGCKFLGHDDGYQEGVA</sequence>
<gene>
    <name evidence="3" type="ORF">CT0861_02574</name>
</gene>
<dbReference type="Pfam" id="PF12937">
    <property type="entry name" value="F-box-like"/>
    <property type="match status" value="1"/>
</dbReference>
<dbReference type="PROSITE" id="PS50181">
    <property type="entry name" value="FBOX"/>
    <property type="match status" value="1"/>
</dbReference>
<evidence type="ECO:0000259" key="2">
    <source>
        <dbReference type="PROSITE" id="PS50181"/>
    </source>
</evidence>
<organism evidence="3 4">
    <name type="scientific">Colletotrichum tofieldiae</name>
    <dbReference type="NCBI Taxonomy" id="708197"/>
    <lineage>
        <taxon>Eukaryota</taxon>
        <taxon>Fungi</taxon>
        <taxon>Dikarya</taxon>
        <taxon>Ascomycota</taxon>
        <taxon>Pezizomycotina</taxon>
        <taxon>Sordariomycetes</taxon>
        <taxon>Hypocreomycetidae</taxon>
        <taxon>Glomerellales</taxon>
        <taxon>Glomerellaceae</taxon>
        <taxon>Colletotrichum</taxon>
        <taxon>Colletotrichum spaethianum species complex</taxon>
    </lineage>
</organism>
<reference evidence="3 4" key="1">
    <citation type="submission" date="2015-06" db="EMBL/GenBank/DDBJ databases">
        <title>Survival trade-offs in plant roots during colonization by closely related pathogenic and mutualistic fungi.</title>
        <authorList>
            <person name="Hacquard S."/>
            <person name="Kracher B."/>
            <person name="Hiruma K."/>
            <person name="Weinman A."/>
            <person name="Muench P."/>
            <person name="Garrido Oter R."/>
            <person name="Ver Loren van Themaat E."/>
            <person name="Dallerey J.-F."/>
            <person name="Damm U."/>
            <person name="Henrissat B."/>
            <person name="Lespinet O."/>
            <person name="Thon M."/>
            <person name="Kemen E."/>
            <person name="McHardy A.C."/>
            <person name="Schulze-Lefert P."/>
            <person name="O'Connell R.J."/>
        </authorList>
    </citation>
    <scope>NUCLEOTIDE SEQUENCE [LARGE SCALE GENOMIC DNA]</scope>
    <source>
        <strain evidence="3 4">0861</strain>
    </source>
</reference>
<dbReference type="CDD" id="cd09917">
    <property type="entry name" value="F-box_SF"/>
    <property type="match status" value="1"/>
</dbReference>
<feature type="domain" description="F-box" evidence="2">
    <location>
        <begin position="11"/>
        <end position="62"/>
    </location>
</feature>
<evidence type="ECO:0000313" key="4">
    <source>
        <dbReference type="Proteomes" id="UP000076552"/>
    </source>
</evidence>
<name>A0A166S418_9PEZI</name>